<dbReference type="PROSITE" id="PS50850">
    <property type="entry name" value="MFS"/>
    <property type="match status" value="1"/>
</dbReference>
<accession>A0AA41UM51</accession>
<name>A0AA41UM51_9BACT</name>
<evidence type="ECO:0000313" key="7">
    <source>
        <dbReference type="Proteomes" id="UP001165427"/>
    </source>
</evidence>
<dbReference type="Proteomes" id="UP001165427">
    <property type="component" value="Unassembled WGS sequence"/>
</dbReference>
<dbReference type="SUPFAM" id="SSF103473">
    <property type="entry name" value="MFS general substrate transporter"/>
    <property type="match status" value="1"/>
</dbReference>
<comment type="caution">
    <text evidence="6">The sequence shown here is derived from an EMBL/GenBank/DDBJ whole genome shotgun (WGS) entry which is preliminary data.</text>
</comment>
<dbReference type="PANTHER" id="PTHR11360:SF284">
    <property type="entry name" value="EG:103B4.3 PROTEIN-RELATED"/>
    <property type="match status" value="1"/>
</dbReference>
<feature type="transmembrane region" description="Helical" evidence="4">
    <location>
        <begin position="314"/>
        <end position="332"/>
    </location>
</feature>
<feature type="transmembrane region" description="Helical" evidence="4">
    <location>
        <begin position="49"/>
        <end position="68"/>
    </location>
</feature>
<keyword evidence="1 4" id="KW-0812">Transmembrane</keyword>
<evidence type="ECO:0000259" key="5">
    <source>
        <dbReference type="PROSITE" id="PS50850"/>
    </source>
</evidence>
<dbReference type="InterPro" id="IPR036259">
    <property type="entry name" value="MFS_trans_sf"/>
</dbReference>
<evidence type="ECO:0000256" key="3">
    <source>
        <dbReference type="ARBA" id="ARBA00023136"/>
    </source>
</evidence>
<gene>
    <name evidence="6" type="ORF">MRX98_16880</name>
</gene>
<organism evidence="6 7">
    <name type="scientific">Desulfatitalea alkaliphila</name>
    <dbReference type="NCBI Taxonomy" id="2929485"/>
    <lineage>
        <taxon>Bacteria</taxon>
        <taxon>Pseudomonadati</taxon>
        <taxon>Thermodesulfobacteriota</taxon>
        <taxon>Desulfobacteria</taxon>
        <taxon>Desulfobacterales</taxon>
        <taxon>Desulfosarcinaceae</taxon>
        <taxon>Desulfatitalea</taxon>
    </lineage>
</organism>
<feature type="transmembrane region" description="Helical" evidence="4">
    <location>
        <begin position="338"/>
        <end position="358"/>
    </location>
</feature>
<reference evidence="6" key="1">
    <citation type="submission" date="2022-04" db="EMBL/GenBank/DDBJ databases">
        <title>Desulfatitalea alkaliphila sp. nov., a novel anaerobic sulfate-reducing bacterium isolated from terrestrial mud volcano, Taman Peninsula, Russia.</title>
        <authorList>
            <person name="Khomyakova M.A."/>
            <person name="Merkel A.Y."/>
            <person name="Slobodkin A.I."/>
        </authorList>
    </citation>
    <scope>NUCLEOTIDE SEQUENCE</scope>
    <source>
        <strain evidence="6">M08but</strain>
    </source>
</reference>
<keyword evidence="3 4" id="KW-0472">Membrane</keyword>
<feature type="transmembrane region" description="Helical" evidence="4">
    <location>
        <begin position="12"/>
        <end position="37"/>
    </location>
</feature>
<dbReference type="InterPro" id="IPR050327">
    <property type="entry name" value="Proton-linked_MCT"/>
</dbReference>
<evidence type="ECO:0000256" key="2">
    <source>
        <dbReference type="ARBA" id="ARBA00022989"/>
    </source>
</evidence>
<keyword evidence="7" id="KW-1185">Reference proteome</keyword>
<dbReference type="AlphaFoldDB" id="A0AA41UM51"/>
<feature type="transmembrane region" description="Helical" evidence="4">
    <location>
        <begin position="80"/>
        <end position="99"/>
    </location>
</feature>
<dbReference type="InterPro" id="IPR011701">
    <property type="entry name" value="MFS"/>
</dbReference>
<feature type="transmembrane region" description="Helical" evidence="4">
    <location>
        <begin position="143"/>
        <end position="163"/>
    </location>
</feature>
<dbReference type="Gene3D" id="1.20.1250.20">
    <property type="entry name" value="MFS general substrate transporter like domains"/>
    <property type="match status" value="2"/>
</dbReference>
<feature type="transmembrane region" description="Helical" evidence="4">
    <location>
        <begin position="249"/>
        <end position="271"/>
    </location>
</feature>
<feature type="transmembrane region" description="Helical" evidence="4">
    <location>
        <begin position="175"/>
        <end position="194"/>
    </location>
</feature>
<protein>
    <submittedName>
        <fullName evidence="6">MFS transporter</fullName>
    </submittedName>
</protein>
<feature type="transmembrane region" description="Helical" evidence="4">
    <location>
        <begin position="111"/>
        <end position="131"/>
    </location>
</feature>
<dbReference type="PANTHER" id="PTHR11360">
    <property type="entry name" value="MONOCARBOXYLATE TRANSPORTER"/>
    <property type="match status" value="1"/>
</dbReference>
<proteinExistence type="predicted"/>
<feature type="transmembrane region" description="Helical" evidence="4">
    <location>
        <begin position="405"/>
        <end position="425"/>
    </location>
</feature>
<sequence length="444" mass="47845">MAEITAAARKPLFYYGWVIVALGFVTLGTAFGVWYSFSVFILAIINEFQWSRAAASSIFSTFIFAQALMNPVTGYLQDRFGPRVIIPVGTLVVALALFLTSHAQSLWHFNLAYGVLAGAGISLMGFASHAAFIPKWFERKRGLALGITMAGIGFGMLFLIPLVERWISSFGWRTTYLYLALMVLVALGPLNLLLSRRSPQDLNLLPDGDSDPDAPDNGRPAPTMRLTVVDPQWAARSWTLGAALGTQRFWLLFLAFFCMAFSYQGILLHAVSAMVDQGLTRETAAYFFGILGIAGSGGKILFGYLSDLFGRERTVTLAGGIACIGILCLMFAGNAPSLLPLLFALLFGLGYGAAAPLLPSMCADIFLSKAFGLIFATIAIGGGMGGATGAYMAGLLRDVSNTYTTPMVVFIALLLLSCVLIRLAAPGQVRRMVRLKPQHEKEAP</sequence>
<dbReference type="RefSeq" id="WP_246912781.1">
    <property type="nucleotide sequence ID" value="NZ_JALJRB010000023.1"/>
</dbReference>
<evidence type="ECO:0000256" key="1">
    <source>
        <dbReference type="ARBA" id="ARBA00022692"/>
    </source>
</evidence>
<feature type="transmembrane region" description="Helical" evidence="4">
    <location>
        <begin position="370"/>
        <end position="393"/>
    </location>
</feature>
<dbReference type="GO" id="GO:0022857">
    <property type="term" value="F:transmembrane transporter activity"/>
    <property type="evidence" value="ECO:0007669"/>
    <property type="project" value="InterPro"/>
</dbReference>
<dbReference type="EMBL" id="JALJRB010000023">
    <property type="protein sequence ID" value="MCJ8502261.1"/>
    <property type="molecule type" value="Genomic_DNA"/>
</dbReference>
<feature type="domain" description="Major facilitator superfamily (MFS) profile" evidence="5">
    <location>
        <begin position="16"/>
        <end position="429"/>
    </location>
</feature>
<dbReference type="Pfam" id="PF07690">
    <property type="entry name" value="MFS_1"/>
    <property type="match status" value="1"/>
</dbReference>
<dbReference type="CDD" id="cd17355">
    <property type="entry name" value="MFS_YcxA_like"/>
    <property type="match status" value="1"/>
</dbReference>
<feature type="transmembrane region" description="Helical" evidence="4">
    <location>
        <begin position="283"/>
        <end position="302"/>
    </location>
</feature>
<dbReference type="InterPro" id="IPR020846">
    <property type="entry name" value="MFS_dom"/>
</dbReference>
<keyword evidence="2 4" id="KW-1133">Transmembrane helix</keyword>
<evidence type="ECO:0000256" key="4">
    <source>
        <dbReference type="SAM" id="Phobius"/>
    </source>
</evidence>
<evidence type="ECO:0000313" key="6">
    <source>
        <dbReference type="EMBL" id="MCJ8502261.1"/>
    </source>
</evidence>